<name>A0ABD5V9P8_9EURY</name>
<proteinExistence type="predicted"/>
<dbReference type="Proteomes" id="UP001596312">
    <property type="component" value="Unassembled WGS sequence"/>
</dbReference>
<evidence type="ECO:0000313" key="2">
    <source>
        <dbReference type="Proteomes" id="UP001596312"/>
    </source>
</evidence>
<protein>
    <submittedName>
        <fullName evidence="1">Type II toxin-antitoxin system PemK/MazF family toxin</fullName>
    </submittedName>
</protein>
<dbReference type="AlphaFoldDB" id="A0ABD5V9P8"/>
<accession>A0ABD5V9P8</accession>
<comment type="caution">
    <text evidence="1">The sequence shown here is derived from an EMBL/GenBank/DDBJ whole genome shotgun (WGS) entry which is preliminary data.</text>
</comment>
<dbReference type="EMBL" id="JBHSXQ010000006">
    <property type="protein sequence ID" value="MFC6906978.1"/>
    <property type="molecule type" value="Genomic_DNA"/>
</dbReference>
<gene>
    <name evidence="1" type="ORF">ACFQGH_17445</name>
</gene>
<sequence length="115" mass="12848">MTESPAPIYEPGDVVYGADPFKGPETARPWLILSNHDGKPFHGEQYIALTLTTRSWLDGLLEIPDDAWVHGGTPRSSRIVPWGVQSLAQSDIDHWQGRLPTVLTDRARDALIEYL</sequence>
<reference evidence="1 2" key="1">
    <citation type="journal article" date="2019" name="Int. J. Syst. Evol. Microbiol.">
        <title>The Global Catalogue of Microorganisms (GCM) 10K type strain sequencing project: providing services to taxonomists for standard genome sequencing and annotation.</title>
        <authorList>
            <consortium name="The Broad Institute Genomics Platform"/>
            <consortium name="The Broad Institute Genome Sequencing Center for Infectious Disease"/>
            <person name="Wu L."/>
            <person name="Ma J."/>
        </authorList>
    </citation>
    <scope>NUCLEOTIDE SEQUENCE [LARGE SCALE GENOMIC DNA]</scope>
    <source>
        <strain evidence="1 2">CGMCC 1.3240</strain>
    </source>
</reference>
<dbReference type="RefSeq" id="WP_390220977.1">
    <property type="nucleotide sequence ID" value="NZ_JBBMXV010000006.1"/>
</dbReference>
<dbReference type="SUPFAM" id="SSF50118">
    <property type="entry name" value="Cell growth inhibitor/plasmid maintenance toxic component"/>
    <property type="match status" value="1"/>
</dbReference>
<evidence type="ECO:0000313" key="1">
    <source>
        <dbReference type="EMBL" id="MFC6906978.1"/>
    </source>
</evidence>
<organism evidence="1 2">
    <name type="scientific">Halalkalicoccus tibetensis</name>
    <dbReference type="NCBI Taxonomy" id="175632"/>
    <lineage>
        <taxon>Archaea</taxon>
        <taxon>Methanobacteriati</taxon>
        <taxon>Methanobacteriota</taxon>
        <taxon>Stenosarchaea group</taxon>
        <taxon>Halobacteria</taxon>
        <taxon>Halobacteriales</taxon>
        <taxon>Halococcaceae</taxon>
        <taxon>Halalkalicoccus</taxon>
    </lineage>
</organism>
<keyword evidence="2" id="KW-1185">Reference proteome</keyword>